<evidence type="ECO:0000259" key="19">
    <source>
        <dbReference type="Pfam" id="PF00361"/>
    </source>
</evidence>
<evidence type="ECO:0000256" key="3">
    <source>
        <dbReference type="ARBA" id="ARBA00007012"/>
    </source>
</evidence>
<evidence type="ECO:0000256" key="6">
    <source>
        <dbReference type="ARBA" id="ARBA00022448"/>
    </source>
</evidence>
<sequence>MTNNSTKILLLATLMSGMLISISSNSWLGAWIGLEINLLSFIPLMSTNKNVYTTEASMKYFIVQALASSTLLFLIISKSMMEELYIMHNNYLTSMIVSTPLLLKMGAAPFHWWFPSIMEGLSWNNCFILMTIQKIAPLMLISYSLMMNSFMWFIIMMSVTIGSIGGLNQISIRKILTYSSINHVGWMLAAMNIGDNMWVIYFLIYSMLILTIIMIIKSSQISFINQTFLMNSEMSMVKFLMFTTLLSLGGLPPFLGFLPKWIIIQHMIINDMITIISLMVIMSLMTLYYYLRICYASFMISYTEPKWNIQFYKNKIVPIGMILSSISMMGLIMCTILINIF</sequence>
<keyword evidence="11 18" id="KW-0249">Electron transport</keyword>
<comment type="function">
    <text evidence="18">Core subunit of the mitochondrial membrane respiratory chain NADH dehydrogenase (Complex I) which catalyzes electron transfer from NADH through the respiratory chain, using ubiquinone as an electron acceptor. Essential for the catalytic activity and assembly of complex I.</text>
</comment>
<evidence type="ECO:0000256" key="2">
    <source>
        <dbReference type="ARBA" id="ARBA00004448"/>
    </source>
</evidence>
<evidence type="ECO:0000256" key="12">
    <source>
        <dbReference type="ARBA" id="ARBA00022989"/>
    </source>
</evidence>
<feature type="transmembrane region" description="Helical" evidence="18">
    <location>
        <begin position="7"/>
        <end position="24"/>
    </location>
</feature>
<evidence type="ECO:0000256" key="10">
    <source>
        <dbReference type="ARBA" id="ARBA00022967"/>
    </source>
</evidence>
<keyword evidence="16 18" id="KW-0472">Membrane</keyword>
<dbReference type="RefSeq" id="YP_009373403.1">
    <property type="nucleotide sequence ID" value="NC_034842.1"/>
</dbReference>
<keyword evidence="8 18" id="KW-0812">Transmembrane</keyword>
<dbReference type="InterPro" id="IPR010933">
    <property type="entry name" value="NADH_DH_su2_C"/>
</dbReference>
<feature type="transmembrane region" description="Helical" evidence="18">
    <location>
        <begin position="237"/>
        <end position="255"/>
    </location>
</feature>
<feature type="domain" description="NADH:quinone oxidoreductase/Mrp antiporter transmembrane" evidence="19">
    <location>
        <begin position="24"/>
        <end position="286"/>
    </location>
</feature>
<dbReference type="GeneID" id="32951276"/>
<feature type="transmembrane region" description="Helical" evidence="18">
    <location>
        <begin position="150"/>
        <end position="168"/>
    </location>
</feature>
<dbReference type="GO" id="GO:0008137">
    <property type="term" value="F:NADH dehydrogenase (ubiquinone) activity"/>
    <property type="evidence" value="ECO:0007669"/>
    <property type="project" value="UniProtKB-EC"/>
</dbReference>
<evidence type="ECO:0000256" key="13">
    <source>
        <dbReference type="ARBA" id="ARBA00023027"/>
    </source>
</evidence>
<evidence type="ECO:0000256" key="1">
    <source>
        <dbReference type="ARBA" id="ARBA00003257"/>
    </source>
</evidence>
<keyword evidence="6" id="KW-0813">Transport</keyword>
<evidence type="ECO:0000256" key="18">
    <source>
        <dbReference type="RuleBase" id="RU003403"/>
    </source>
</evidence>
<comment type="catalytic activity">
    <reaction evidence="17 18">
        <text>a ubiquinone + NADH + 5 H(+)(in) = a ubiquinol + NAD(+) + 4 H(+)(out)</text>
        <dbReference type="Rhea" id="RHEA:29091"/>
        <dbReference type="Rhea" id="RHEA-COMP:9565"/>
        <dbReference type="Rhea" id="RHEA-COMP:9566"/>
        <dbReference type="ChEBI" id="CHEBI:15378"/>
        <dbReference type="ChEBI" id="CHEBI:16389"/>
        <dbReference type="ChEBI" id="CHEBI:17976"/>
        <dbReference type="ChEBI" id="CHEBI:57540"/>
        <dbReference type="ChEBI" id="CHEBI:57945"/>
        <dbReference type="EC" id="7.1.1.2"/>
    </reaction>
</comment>
<accession>A0A1Y9T546</accession>
<keyword evidence="12 18" id="KW-1133">Transmembrane helix</keyword>
<feature type="transmembrane region" description="Helical" evidence="18">
    <location>
        <begin position="267"/>
        <end position="291"/>
    </location>
</feature>
<comment type="similarity">
    <text evidence="3 18">Belongs to the complex I subunit 2 family.</text>
</comment>
<evidence type="ECO:0000256" key="16">
    <source>
        <dbReference type="ARBA" id="ARBA00023136"/>
    </source>
</evidence>
<feature type="transmembrane region" description="Helical" evidence="18">
    <location>
        <begin position="199"/>
        <end position="216"/>
    </location>
</feature>
<dbReference type="EMBL" id="KX640826">
    <property type="protein sequence ID" value="AQD17624.1"/>
    <property type="molecule type" value="Genomic_DNA"/>
</dbReference>
<feature type="transmembrane region" description="Helical" evidence="18">
    <location>
        <begin position="91"/>
        <end position="114"/>
    </location>
</feature>
<evidence type="ECO:0000259" key="20">
    <source>
        <dbReference type="Pfam" id="PF06444"/>
    </source>
</evidence>
<dbReference type="InterPro" id="IPR050175">
    <property type="entry name" value="Complex_I_Subunit_2"/>
</dbReference>
<evidence type="ECO:0000256" key="15">
    <source>
        <dbReference type="ARBA" id="ARBA00023128"/>
    </source>
</evidence>
<evidence type="ECO:0000256" key="8">
    <source>
        <dbReference type="ARBA" id="ARBA00022692"/>
    </source>
</evidence>
<feature type="transmembrane region" description="Helical" evidence="18">
    <location>
        <begin position="126"/>
        <end position="144"/>
    </location>
</feature>
<evidence type="ECO:0000256" key="4">
    <source>
        <dbReference type="ARBA" id="ARBA00012944"/>
    </source>
</evidence>
<dbReference type="InterPro" id="IPR001750">
    <property type="entry name" value="ND/Mrp_TM"/>
</dbReference>
<evidence type="ECO:0000256" key="17">
    <source>
        <dbReference type="ARBA" id="ARBA00049551"/>
    </source>
</evidence>
<dbReference type="Pfam" id="PF06444">
    <property type="entry name" value="NADH_dehy_S2_C"/>
    <property type="match status" value="1"/>
</dbReference>
<keyword evidence="9 18" id="KW-0999">Mitochondrion inner membrane</keyword>
<dbReference type="PANTHER" id="PTHR46552">
    <property type="entry name" value="NADH-UBIQUINONE OXIDOREDUCTASE CHAIN 2"/>
    <property type="match status" value="1"/>
</dbReference>
<protein>
    <recommendedName>
        <fullName evidence="5 18">NADH-ubiquinone oxidoreductase chain 2</fullName>
        <ecNumber evidence="4 18">7.1.1.2</ecNumber>
    </recommendedName>
</protein>
<name>A0A1Y9T546_NEORO</name>
<comment type="subcellular location">
    <subcellularLocation>
        <location evidence="2 18">Mitochondrion inner membrane</location>
        <topology evidence="2 18">Multi-pass membrane protein</topology>
    </subcellularLocation>
</comment>
<keyword evidence="7 18" id="KW-0679">Respiratory chain</keyword>
<evidence type="ECO:0000256" key="11">
    <source>
        <dbReference type="ARBA" id="ARBA00022982"/>
    </source>
</evidence>
<dbReference type="Pfam" id="PF00361">
    <property type="entry name" value="Proton_antipo_M"/>
    <property type="match status" value="1"/>
</dbReference>
<dbReference type="EC" id="7.1.1.2" evidence="4 18"/>
<keyword evidence="14 18" id="KW-0830">Ubiquinone</keyword>
<evidence type="ECO:0000313" key="21">
    <source>
        <dbReference type="EMBL" id="AQD17624.1"/>
    </source>
</evidence>
<dbReference type="CTD" id="4536"/>
<gene>
    <name evidence="21" type="primary">ND2</name>
</gene>
<evidence type="ECO:0000256" key="14">
    <source>
        <dbReference type="ARBA" id="ARBA00023075"/>
    </source>
</evidence>
<reference evidence="21" key="1">
    <citation type="journal article" date="2017" name="PLoS ONE">
        <title>Complete mitochondrial genomes of two blattid cockroaches, Periplaneta australasiae and Neostylopyga rhombifolia, and phylogenetic relationships within the Blattaria.</title>
        <authorList>
            <person name="Ma J."/>
            <person name="Du C."/>
            <person name="Zhou C."/>
            <person name="Sheng Y."/>
            <person name="Fan Z."/>
            <person name="Yue B."/>
            <person name="Zhang X."/>
        </authorList>
    </citation>
    <scope>NUCLEOTIDE SEQUENCE</scope>
</reference>
<evidence type="ECO:0000256" key="9">
    <source>
        <dbReference type="ARBA" id="ARBA00022792"/>
    </source>
</evidence>
<dbReference type="InterPro" id="IPR003917">
    <property type="entry name" value="NADH_UbQ_OxRdtase_chain2"/>
</dbReference>
<evidence type="ECO:0000256" key="5">
    <source>
        <dbReference type="ARBA" id="ARBA00021008"/>
    </source>
</evidence>
<dbReference type="GO" id="GO:0006120">
    <property type="term" value="P:mitochondrial electron transport, NADH to ubiquinone"/>
    <property type="evidence" value="ECO:0007669"/>
    <property type="project" value="InterPro"/>
</dbReference>
<dbReference type="AlphaFoldDB" id="A0A1Y9T546"/>
<evidence type="ECO:0000256" key="7">
    <source>
        <dbReference type="ARBA" id="ARBA00022660"/>
    </source>
</evidence>
<feature type="transmembrane region" description="Helical" evidence="18">
    <location>
        <begin position="60"/>
        <end position="79"/>
    </location>
</feature>
<feature type="domain" description="NADH dehydrogenase subunit 2 C-terminal" evidence="20">
    <location>
        <begin position="287"/>
        <end position="337"/>
    </location>
</feature>
<keyword evidence="15 18" id="KW-0496">Mitochondrion</keyword>
<proteinExistence type="inferred from homology"/>
<feature type="transmembrane region" description="Helical" evidence="18">
    <location>
        <begin position="316"/>
        <end position="340"/>
    </location>
</feature>
<keyword evidence="10 18" id="KW-1278">Translocase</keyword>
<dbReference type="GO" id="GO:0005743">
    <property type="term" value="C:mitochondrial inner membrane"/>
    <property type="evidence" value="ECO:0007669"/>
    <property type="project" value="UniProtKB-SubCell"/>
</dbReference>
<organism evidence="21">
    <name type="scientific">Neostylopyga rhombifolia</name>
    <name type="common">Harlequin cockroach</name>
    <dbReference type="NCBI Taxonomy" id="304879"/>
    <lineage>
        <taxon>Eukaryota</taxon>
        <taxon>Metazoa</taxon>
        <taxon>Ecdysozoa</taxon>
        <taxon>Arthropoda</taxon>
        <taxon>Hexapoda</taxon>
        <taxon>Insecta</taxon>
        <taxon>Pterygota</taxon>
        <taxon>Neoptera</taxon>
        <taxon>Polyneoptera</taxon>
        <taxon>Dictyoptera</taxon>
        <taxon>Blattodea</taxon>
        <taxon>Blattoidea</taxon>
        <taxon>Blattidae</taxon>
        <taxon>Blattinae</taxon>
        <taxon>Neostylopyga</taxon>
    </lineage>
</organism>
<dbReference type="PRINTS" id="PR01436">
    <property type="entry name" value="NADHDHGNASE2"/>
</dbReference>
<keyword evidence="13 18" id="KW-0520">NAD</keyword>
<comment type="function">
    <text evidence="1">Core subunit of the mitochondrial membrane respiratory chain NADH dehydrogenase (Complex I) that is believed to belong to the minimal assembly required for catalysis. Complex I functions in the transfer of electrons from NADH to the respiratory chain. The immediate electron acceptor for the enzyme is believed to be ubiquinone.</text>
</comment>
<dbReference type="PANTHER" id="PTHR46552:SF1">
    <property type="entry name" value="NADH-UBIQUINONE OXIDOREDUCTASE CHAIN 2"/>
    <property type="match status" value="1"/>
</dbReference>
<geneLocation type="mitochondrion" evidence="21"/>